<name>A0A8H7RNI3_9FUNG</name>
<keyword evidence="4" id="KW-1185">Reference proteome</keyword>
<reference evidence="3" key="1">
    <citation type="submission" date="2020-12" db="EMBL/GenBank/DDBJ databases">
        <title>Metabolic potential, ecology and presence of endohyphal bacteria is reflected in genomic diversity of Mucoromycotina.</title>
        <authorList>
            <person name="Muszewska A."/>
            <person name="Okrasinska A."/>
            <person name="Steczkiewicz K."/>
            <person name="Drgas O."/>
            <person name="Orlowska M."/>
            <person name="Perlinska-Lenart U."/>
            <person name="Aleksandrzak-Piekarczyk T."/>
            <person name="Szatraj K."/>
            <person name="Zielenkiewicz U."/>
            <person name="Pilsyk S."/>
            <person name="Malc E."/>
            <person name="Mieczkowski P."/>
            <person name="Kruszewska J.S."/>
            <person name="Biernat P."/>
            <person name="Pawlowska J."/>
        </authorList>
    </citation>
    <scope>NUCLEOTIDE SEQUENCE</scope>
    <source>
        <strain evidence="3">CBS 226.32</strain>
    </source>
</reference>
<dbReference type="Proteomes" id="UP000650833">
    <property type="component" value="Unassembled WGS sequence"/>
</dbReference>
<feature type="transmembrane region" description="Helical" evidence="2">
    <location>
        <begin position="898"/>
        <end position="920"/>
    </location>
</feature>
<sequence length="1012" mass="116257">MSNFNENENETWDTIIDYENLHSQQQDDEEDIDQNIDDDNESDYSLDYEFPGPRFANYRNNHDSDNASELSDMDLNETSPNFDMWDDDPYNDFTWESNDMQLTRFVKQKQRKLRQENQDKASFWNKSKGWPKQLPYSCSSSNHEQSANAICLVQSNYGLSEYLYAIYRDRIVECGKLSTSSKSTKSTAVFDNSNHTTFLESSNQQQINNTNNAMDKFMDTHQSVSLSKIQQLGIQQQYEELKDHAAQQHFAFSSKNLISKFKPYTKFLKRSDYPGMLPEEAYLYLGFDPQCLAQKYGYMAIGGVEGEFELYCCMNPENPVKIWGTKFKGRDNVMLMTNAIQIIRFKNNITGNYQHMLIGCMNEAGLLFYHLPAHSQCKDIRTLRQHASPMVVELHSHLRSFNGVPINDAKLSPDENKLVCVGDDSMIFMVDVYRCATTGEITFGTPFEIVIPPNLLQRENMLPTPYSSQYVAWSPSSKYFAHTSDSHNLVLVWRVSTREILYTIDAAGYTYAISFHTQLDNILVFTNRYGYFHTVDFAKGTTTESTTNEFINILSFDHQTNSSRGHQCVDSCHQQSHHAVFHTQHIRVQHEITMVSFRGEINTRLRILAKINGIEWSKDGKYLYVATKKRVLAFQFSVAQQPMPTLIDITGIHLRKLLENQEKVKLSTGVELSQEDAEKLDNWNLMPSHVRNRILGDNQLLACHCIYTYKMDSFDDHNRDESGCKLLDSFAIFVQLVLASLAFSTLIIKRQRESPQRPLLTWSFDVSKQLIGGGVIHTLNLIASHLFGKSLDGEPESNPCVWYFLNILVDTTLGVLIIWGVLSTVKFITRFYRLKGFLSGVYGEPPLFNQIKIWAKQLGVYILALVTMKVIVLILFGICPWLETFGEWVLGWTMGNYRLQVLFVMLVFPLVMNIVQFWVVDTIVKHNTTRPIRLILDEELPEDMLISDGEYNADDSSFFHDHGSEEDAISISSIKIQHNSATKANLHRNLSDDGSISDESLYELRTSTNRQI</sequence>
<gene>
    <name evidence="3" type="ORF">INT46_008082</name>
</gene>
<dbReference type="Pfam" id="PF12400">
    <property type="entry name" value="STIMATE"/>
    <property type="match status" value="1"/>
</dbReference>
<dbReference type="GO" id="GO:0016020">
    <property type="term" value="C:membrane"/>
    <property type="evidence" value="ECO:0007669"/>
    <property type="project" value="TreeGrafter"/>
</dbReference>
<dbReference type="InterPro" id="IPR022127">
    <property type="entry name" value="STIMATE/YPL162C"/>
</dbReference>
<dbReference type="SUPFAM" id="SSF82171">
    <property type="entry name" value="DPP6 N-terminal domain-like"/>
    <property type="match status" value="1"/>
</dbReference>
<dbReference type="Gene3D" id="2.130.10.10">
    <property type="entry name" value="YVTN repeat-like/Quinoprotein amine dehydrogenase"/>
    <property type="match status" value="1"/>
</dbReference>
<dbReference type="AlphaFoldDB" id="A0A8H7RNI3"/>
<feature type="transmembrane region" description="Helical" evidence="2">
    <location>
        <begin position="858"/>
        <end position="878"/>
    </location>
</feature>
<dbReference type="EMBL" id="JAEPRC010000042">
    <property type="protein sequence ID" value="KAG2212956.1"/>
    <property type="molecule type" value="Genomic_DNA"/>
</dbReference>
<keyword evidence="2" id="KW-0472">Membrane</keyword>
<feature type="transmembrane region" description="Helical" evidence="2">
    <location>
        <begin position="769"/>
        <end position="788"/>
    </location>
</feature>
<protein>
    <submittedName>
        <fullName evidence="3">Uncharacterized protein</fullName>
    </submittedName>
</protein>
<feature type="transmembrane region" description="Helical" evidence="2">
    <location>
        <begin position="800"/>
        <end position="825"/>
    </location>
</feature>
<dbReference type="PANTHER" id="PTHR31735:SF1">
    <property type="entry name" value="VACUOLAR MEMBRANE PROTEIN YPL162C"/>
    <property type="match status" value="1"/>
</dbReference>
<dbReference type="InterPro" id="IPR015943">
    <property type="entry name" value="WD40/YVTN_repeat-like_dom_sf"/>
</dbReference>
<evidence type="ECO:0000256" key="1">
    <source>
        <dbReference type="SAM" id="MobiDB-lite"/>
    </source>
</evidence>
<keyword evidence="2" id="KW-1133">Transmembrane helix</keyword>
<dbReference type="OrthoDB" id="418169at2759"/>
<feature type="region of interest" description="Disordered" evidence="1">
    <location>
        <begin position="1"/>
        <end position="44"/>
    </location>
</feature>
<keyword evidence="2" id="KW-0812">Transmembrane</keyword>
<comment type="caution">
    <text evidence="3">The sequence shown here is derived from an EMBL/GenBank/DDBJ whole genome shotgun (WGS) entry which is preliminary data.</text>
</comment>
<proteinExistence type="predicted"/>
<evidence type="ECO:0000256" key="2">
    <source>
        <dbReference type="SAM" id="Phobius"/>
    </source>
</evidence>
<organism evidence="3 4">
    <name type="scientific">Mucor plumbeus</name>
    <dbReference type="NCBI Taxonomy" id="97098"/>
    <lineage>
        <taxon>Eukaryota</taxon>
        <taxon>Fungi</taxon>
        <taxon>Fungi incertae sedis</taxon>
        <taxon>Mucoromycota</taxon>
        <taxon>Mucoromycotina</taxon>
        <taxon>Mucoromycetes</taxon>
        <taxon>Mucorales</taxon>
        <taxon>Mucorineae</taxon>
        <taxon>Mucoraceae</taxon>
        <taxon>Mucor</taxon>
    </lineage>
</organism>
<evidence type="ECO:0000313" key="4">
    <source>
        <dbReference type="Proteomes" id="UP000650833"/>
    </source>
</evidence>
<evidence type="ECO:0000313" key="3">
    <source>
        <dbReference type="EMBL" id="KAG2212956.1"/>
    </source>
</evidence>
<dbReference type="PANTHER" id="PTHR31735">
    <property type="entry name" value="VACUOLAR MEMBRANE PROTEIN YPL162C"/>
    <property type="match status" value="1"/>
</dbReference>
<accession>A0A8H7RNI3</accession>
<feature type="transmembrane region" description="Helical" evidence="2">
    <location>
        <begin position="730"/>
        <end position="748"/>
    </location>
</feature>
<feature type="compositionally biased region" description="Acidic residues" evidence="1">
    <location>
        <begin position="26"/>
        <end position="44"/>
    </location>
</feature>